<dbReference type="Gene3D" id="1.25.40.430">
    <property type="match status" value="1"/>
</dbReference>
<feature type="region of interest" description="Disordered" evidence="1">
    <location>
        <begin position="742"/>
        <end position="806"/>
    </location>
</feature>
<feature type="compositionally biased region" description="Low complexity" evidence="1">
    <location>
        <begin position="785"/>
        <end position="804"/>
    </location>
</feature>
<dbReference type="EMBL" id="CCKQ01010255">
    <property type="protein sequence ID" value="CDW81766.1"/>
    <property type="molecule type" value="Genomic_DNA"/>
</dbReference>
<evidence type="ECO:0000313" key="3">
    <source>
        <dbReference type="Proteomes" id="UP000039865"/>
    </source>
</evidence>
<protein>
    <submittedName>
        <fullName evidence="2">Uncharacterized protein</fullName>
    </submittedName>
</protein>
<feature type="compositionally biased region" description="Polar residues" evidence="1">
    <location>
        <begin position="520"/>
        <end position="556"/>
    </location>
</feature>
<gene>
    <name evidence="2" type="primary">Contig10695.g11449</name>
    <name evidence="2" type="ORF">STYLEM_10790</name>
</gene>
<evidence type="ECO:0000313" key="2">
    <source>
        <dbReference type="EMBL" id="CDW81766.1"/>
    </source>
</evidence>
<reference evidence="2 3" key="1">
    <citation type="submission" date="2014-06" db="EMBL/GenBank/DDBJ databases">
        <authorList>
            <person name="Swart Estienne"/>
        </authorList>
    </citation>
    <scope>NUCLEOTIDE SEQUENCE [LARGE SCALE GENOMIC DNA]</scope>
    <source>
        <strain evidence="2 3">130c</strain>
    </source>
</reference>
<proteinExistence type="predicted"/>
<dbReference type="InParanoid" id="A0A078AIK3"/>
<feature type="region of interest" description="Disordered" evidence="1">
    <location>
        <begin position="819"/>
        <end position="842"/>
    </location>
</feature>
<name>A0A078AIK3_STYLE</name>
<organism evidence="2 3">
    <name type="scientific">Stylonychia lemnae</name>
    <name type="common">Ciliate</name>
    <dbReference type="NCBI Taxonomy" id="5949"/>
    <lineage>
        <taxon>Eukaryota</taxon>
        <taxon>Sar</taxon>
        <taxon>Alveolata</taxon>
        <taxon>Ciliophora</taxon>
        <taxon>Intramacronucleata</taxon>
        <taxon>Spirotrichea</taxon>
        <taxon>Stichotrichia</taxon>
        <taxon>Sporadotrichida</taxon>
        <taxon>Oxytrichidae</taxon>
        <taxon>Stylonychinae</taxon>
        <taxon>Stylonychia</taxon>
    </lineage>
</organism>
<dbReference type="Proteomes" id="UP000039865">
    <property type="component" value="Unassembled WGS sequence"/>
</dbReference>
<feature type="region of interest" description="Disordered" evidence="1">
    <location>
        <begin position="494"/>
        <end position="558"/>
    </location>
</feature>
<sequence length="926" mass="106909">MMLRKQNAMCAMEMEIIKMISKSINRQPQKSSIFLFLLSIHRKLLILQRDSSKQEELQSECEQFTKNATFQQWYDKSQDPSFKKAYQQIWLDYSVMVRDSDKVIEYMIQNKIGHDDAKVYIQLAYFYEKYQREFKKTQQIYISAIEKKLNEKFTSQLIQKYREFSERMQRRTERDVIIKIGELQFKDVVQNKKKRKLEEIYDNLNESLDSNASSSSKKRRIKKEIESCHEKVQEYQDGIEYLRMIRPEAIDMNIAEQTLKELESKPLSWISKMQTHLVDGFSHIISDQDSCSNFNFSVSNIDIQKNITISQQSQDKQQSKIRSGDISDINCQIQNLPYTSQQDAQSKNQIIQKYNQIPKGQHLEVIGETSQEGFSSNSITISKSLNNVTALNHHQNNQNRKSQQAEESKGGIDDTNLFKSAHNSFQQLDLSYKKPPNDFKVEMPSVNQIPQNQNQNSLNFSEDTMRNNLQNLLQGNLAQVDINSLIQQLNMLQSNTNNNNGNQGQNQLQYQNKNQGNQQHSRSQFELPQKQNNSQQQLGVPVTNKSQENGGDQNQGENRRRISGMFMNIFEQDQMRQSIGAGGSVSQFNISPMPDTNNNRPTLMQQNANIQNQNQSQFDYSNIYNNNNQSNNVSFLDVTPVDNKFTRNLNPNYSQELILKKRTLSNGGNLITAAHNLNARNLQNNIYFNDNESQNQQPFQSQLNPHEKQIMSPFGIVSPINCKSNTRNSNIAEKESRLNMLPCIPQPNFQRDNNMNGVYPNQLDHPQRSCQNQENFQPSPNFGNQQSINQPQQKQQSSSAISSSHFNFNIPNPLSSFGFFQNFSSSNNNDKNQKKQQNQQQEYYNQEYKRQSSNNNAKMQNESMDSDNFKDCFDTSVQDIGGVQQRSNQLATKKSVPSALKGNVQVQVSEDINSRTGSKSVRFIGN</sequence>
<keyword evidence="3" id="KW-1185">Reference proteome</keyword>
<feature type="region of interest" description="Disordered" evidence="1">
    <location>
        <begin position="394"/>
        <end position="417"/>
    </location>
</feature>
<feature type="compositionally biased region" description="Low complexity" evidence="1">
    <location>
        <begin position="494"/>
        <end position="519"/>
    </location>
</feature>
<feature type="compositionally biased region" description="Basic and acidic residues" evidence="1">
    <location>
        <begin position="403"/>
        <end position="412"/>
    </location>
</feature>
<feature type="compositionally biased region" description="Polar residues" evidence="1">
    <location>
        <begin position="768"/>
        <end position="784"/>
    </location>
</feature>
<evidence type="ECO:0000256" key="1">
    <source>
        <dbReference type="SAM" id="MobiDB-lite"/>
    </source>
</evidence>
<feature type="compositionally biased region" description="Polar residues" evidence="1">
    <location>
        <begin position="747"/>
        <end position="756"/>
    </location>
</feature>
<accession>A0A078AIK3</accession>
<dbReference type="AlphaFoldDB" id="A0A078AIK3"/>